<evidence type="ECO:0000313" key="2">
    <source>
        <dbReference type="EMBL" id="MCI59860.1"/>
    </source>
</evidence>
<protein>
    <submittedName>
        <fullName evidence="2">Uncharacterized protein</fullName>
    </submittedName>
</protein>
<proteinExistence type="predicted"/>
<dbReference type="AlphaFoldDB" id="A0A392TI22"/>
<reference evidence="2 3" key="1">
    <citation type="journal article" date="2018" name="Front. Plant Sci.">
        <title>Red Clover (Trifolium pratense) and Zigzag Clover (T. medium) - A Picture of Genomic Similarities and Differences.</title>
        <authorList>
            <person name="Dluhosova J."/>
            <person name="Istvanek J."/>
            <person name="Nedelnik J."/>
            <person name="Repkova J."/>
        </authorList>
    </citation>
    <scope>NUCLEOTIDE SEQUENCE [LARGE SCALE GENOMIC DNA]</scope>
    <source>
        <strain evidence="3">cv. 10/8</strain>
        <tissue evidence="2">Leaf</tissue>
    </source>
</reference>
<feature type="region of interest" description="Disordered" evidence="1">
    <location>
        <begin position="24"/>
        <end position="74"/>
    </location>
</feature>
<feature type="non-terminal residue" evidence="2">
    <location>
        <position position="1"/>
    </location>
</feature>
<keyword evidence="3" id="KW-1185">Reference proteome</keyword>
<accession>A0A392TI22</accession>
<dbReference type="Proteomes" id="UP000265520">
    <property type="component" value="Unassembled WGS sequence"/>
</dbReference>
<dbReference type="EMBL" id="LXQA010571286">
    <property type="protein sequence ID" value="MCI59860.1"/>
    <property type="molecule type" value="Genomic_DNA"/>
</dbReference>
<evidence type="ECO:0000313" key="3">
    <source>
        <dbReference type="Proteomes" id="UP000265520"/>
    </source>
</evidence>
<comment type="caution">
    <text evidence="2">The sequence shown here is derived from an EMBL/GenBank/DDBJ whole genome shotgun (WGS) entry which is preliminary data.</text>
</comment>
<evidence type="ECO:0000256" key="1">
    <source>
        <dbReference type="SAM" id="MobiDB-lite"/>
    </source>
</evidence>
<sequence length="74" mass="8211">DCNQLKDAIEELIKRGNLIASISRETTEEATTTEASIKGEGRIPPNSTLAVVTHPEGNSPLEGMNLRPRRRWIQ</sequence>
<name>A0A392TI22_9FABA</name>
<organism evidence="2 3">
    <name type="scientific">Trifolium medium</name>
    <dbReference type="NCBI Taxonomy" id="97028"/>
    <lineage>
        <taxon>Eukaryota</taxon>
        <taxon>Viridiplantae</taxon>
        <taxon>Streptophyta</taxon>
        <taxon>Embryophyta</taxon>
        <taxon>Tracheophyta</taxon>
        <taxon>Spermatophyta</taxon>
        <taxon>Magnoliopsida</taxon>
        <taxon>eudicotyledons</taxon>
        <taxon>Gunneridae</taxon>
        <taxon>Pentapetalae</taxon>
        <taxon>rosids</taxon>
        <taxon>fabids</taxon>
        <taxon>Fabales</taxon>
        <taxon>Fabaceae</taxon>
        <taxon>Papilionoideae</taxon>
        <taxon>50 kb inversion clade</taxon>
        <taxon>NPAAA clade</taxon>
        <taxon>Hologalegina</taxon>
        <taxon>IRL clade</taxon>
        <taxon>Trifolieae</taxon>
        <taxon>Trifolium</taxon>
    </lineage>
</organism>